<feature type="compositionally biased region" description="Acidic residues" evidence="1">
    <location>
        <begin position="167"/>
        <end position="179"/>
    </location>
</feature>
<reference evidence="2" key="3">
    <citation type="submission" date="2025-09" db="UniProtKB">
        <authorList>
            <consortium name="Ensembl"/>
        </authorList>
    </citation>
    <scope>IDENTIFICATION</scope>
</reference>
<reference evidence="2" key="2">
    <citation type="submission" date="2025-08" db="UniProtKB">
        <authorList>
            <consortium name="Ensembl"/>
        </authorList>
    </citation>
    <scope>IDENTIFICATION</scope>
</reference>
<feature type="region of interest" description="Disordered" evidence="1">
    <location>
        <begin position="62"/>
        <end position="129"/>
    </location>
</feature>
<evidence type="ECO:0000313" key="3">
    <source>
        <dbReference type="Proteomes" id="UP000002280"/>
    </source>
</evidence>
<name>A0A5F8GCT2_MONDO</name>
<dbReference type="GeneID" id="103106157"/>
<dbReference type="Bgee" id="ENSMODG00000041867">
    <property type="expression patterns" value="Expressed in blood and 20 other cell types or tissues"/>
</dbReference>
<dbReference type="GeneTree" id="ENSGT00980000203074"/>
<sequence length="214" mass="23329">MSSVWQGLPGARGRRSHQMLTEEESGSPGGRQPRPRKPLASSLDTLCARLSRRLPLAALDANFQDGPSWEPLEGPARARGALGSAAQRFQPSCRAAAPTESPHPRRRRGRSARLSGATPPASGLRRLSRWLARDPLHPLRRRSQREAALRSPYASPAPLCSPRDGGCEEEEEEEEEAEAESVASGIRQLEHLSLAFDKAISMDKSDATVCLLQN</sequence>
<dbReference type="InterPro" id="IPR009932">
    <property type="entry name" value="RCS1"/>
</dbReference>
<dbReference type="AlphaFoldDB" id="A0A5F8GCT2"/>
<evidence type="ECO:0000313" key="2">
    <source>
        <dbReference type="Ensembl" id="ENSMODP00000045330.1"/>
    </source>
</evidence>
<dbReference type="Ensembl" id="ENSMODT00000069124.1">
    <property type="protein sequence ID" value="ENSMODP00000045330.1"/>
    <property type="gene ID" value="ENSMODG00000041867.1"/>
</dbReference>
<reference evidence="2 3" key="1">
    <citation type="journal article" date="2007" name="Nature">
        <title>Genome of the marsupial Monodelphis domestica reveals innovation in non-coding sequences.</title>
        <authorList>
            <person name="Mikkelsen T.S."/>
            <person name="Wakefield M.J."/>
            <person name="Aken B."/>
            <person name="Amemiya C.T."/>
            <person name="Chang J.L."/>
            <person name="Duke S."/>
            <person name="Garber M."/>
            <person name="Gentles A.J."/>
            <person name="Goodstadt L."/>
            <person name="Heger A."/>
            <person name="Jurka J."/>
            <person name="Kamal M."/>
            <person name="Mauceli E."/>
            <person name="Searle S.M."/>
            <person name="Sharpe T."/>
            <person name="Baker M.L."/>
            <person name="Batzer M.A."/>
            <person name="Benos P.V."/>
            <person name="Belov K."/>
            <person name="Clamp M."/>
            <person name="Cook A."/>
            <person name="Cuff J."/>
            <person name="Das R."/>
            <person name="Davidow L."/>
            <person name="Deakin J.E."/>
            <person name="Fazzari M.J."/>
            <person name="Glass J.L."/>
            <person name="Grabherr M."/>
            <person name="Greally J.M."/>
            <person name="Gu W."/>
            <person name="Hore T.A."/>
            <person name="Huttley G.A."/>
            <person name="Kleber M."/>
            <person name="Jirtle R.L."/>
            <person name="Koina E."/>
            <person name="Lee J.T."/>
            <person name="Mahony S."/>
            <person name="Marra M.A."/>
            <person name="Miller R.D."/>
            <person name="Nicholls R.D."/>
            <person name="Oda M."/>
            <person name="Papenfuss A.T."/>
            <person name="Parra Z.E."/>
            <person name="Pollock D.D."/>
            <person name="Ray D.A."/>
            <person name="Schein J.E."/>
            <person name="Speed T.P."/>
            <person name="Thompson K."/>
            <person name="VandeBerg J.L."/>
            <person name="Wade C.M."/>
            <person name="Walker J.A."/>
            <person name="Waters P.D."/>
            <person name="Webber C."/>
            <person name="Weidman J.R."/>
            <person name="Xie X."/>
            <person name="Zody M.C."/>
            <person name="Baldwin J."/>
            <person name="Abdouelleil A."/>
            <person name="Abdulkadir J."/>
            <person name="Abebe A."/>
            <person name="Abera B."/>
            <person name="Abreu J."/>
            <person name="Acer S.C."/>
            <person name="Aftuck L."/>
            <person name="Alexander A."/>
            <person name="An P."/>
            <person name="Anderson E."/>
            <person name="Anderson S."/>
            <person name="Arachi H."/>
            <person name="Azer M."/>
            <person name="Bachantsang P."/>
            <person name="Barry A."/>
            <person name="Bayul T."/>
            <person name="Berlin A."/>
            <person name="Bessette D."/>
            <person name="Bloom T."/>
            <person name="Bloom T."/>
            <person name="Boguslavskiy L."/>
            <person name="Bonnet C."/>
            <person name="Boukhgalter B."/>
            <person name="Bourzgui I."/>
            <person name="Brown A."/>
            <person name="Cahill P."/>
            <person name="Channer S."/>
            <person name="Cheshatsang Y."/>
            <person name="Chuda L."/>
            <person name="Citroen M."/>
            <person name="Collymore A."/>
            <person name="Cooke P."/>
            <person name="Costello M."/>
            <person name="D'Aco K."/>
            <person name="Daza R."/>
            <person name="De Haan G."/>
            <person name="DeGray S."/>
            <person name="DeMaso C."/>
            <person name="Dhargay N."/>
            <person name="Dooley K."/>
            <person name="Dooley E."/>
            <person name="Doricent M."/>
            <person name="Dorje P."/>
            <person name="Dorjee K."/>
            <person name="Dupes A."/>
            <person name="Elong R."/>
            <person name="Falk J."/>
            <person name="Farina A."/>
            <person name="Faro S."/>
            <person name="Ferguson D."/>
            <person name="Fisher S."/>
            <person name="Foley C.D."/>
            <person name="Franke A."/>
            <person name="Friedrich D."/>
            <person name="Gadbois L."/>
            <person name="Gearin G."/>
            <person name="Gearin C.R."/>
            <person name="Giannoukos G."/>
            <person name="Goode T."/>
            <person name="Graham J."/>
            <person name="Grandbois E."/>
            <person name="Grewal S."/>
            <person name="Gyaltsen K."/>
            <person name="Hafez N."/>
            <person name="Hagos B."/>
            <person name="Hall J."/>
            <person name="Henson C."/>
            <person name="Hollinger A."/>
            <person name="Honan T."/>
            <person name="Huard M.D."/>
            <person name="Hughes L."/>
            <person name="Hurhula B."/>
            <person name="Husby M.E."/>
            <person name="Kamat A."/>
            <person name="Kanga B."/>
            <person name="Kashin S."/>
            <person name="Khazanovich D."/>
            <person name="Kisner P."/>
            <person name="Lance K."/>
            <person name="Lara M."/>
            <person name="Lee W."/>
            <person name="Lennon N."/>
            <person name="Letendre F."/>
            <person name="LeVine R."/>
            <person name="Lipovsky A."/>
            <person name="Liu X."/>
            <person name="Liu J."/>
            <person name="Liu S."/>
            <person name="Lokyitsang T."/>
            <person name="Lokyitsang Y."/>
            <person name="Lubonja R."/>
            <person name="Lui A."/>
            <person name="MacDonald P."/>
            <person name="Magnisalis V."/>
            <person name="Maru K."/>
            <person name="Matthews C."/>
            <person name="McCusker W."/>
            <person name="McDonough S."/>
            <person name="Mehta T."/>
            <person name="Meldrim J."/>
            <person name="Meneus L."/>
            <person name="Mihai O."/>
            <person name="Mihalev A."/>
            <person name="Mihova T."/>
            <person name="Mittelman R."/>
            <person name="Mlenga V."/>
            <person name="Montmayeur A."/>
            <person name="Mulrain L."/>
            <person name="Navidi A."/>
            <person name="Naylor J."/>
            <person name="Negash T."/>
            <person name="Nguyen T."/>
            <person name="Nguyen N."/>
            <person name="Nicol R."/>
            <person name="Norbu C."/>
            <person name="Norbu N."/>
            <person name="Novod N."/>
            <person name="O'Neill B."/>
            <person name="Osman S."/>
            <person name="Markiewicz E."/>
            <person name="Oyono O.L."/>
            <person name="Patti C."/>
            <person name="Phunkhang P."/>
            <person name="Pierre F."/>
            <person name="Priest M."/>
            <person name="Raghuraman S."/>
            <person name="Rege F."/>
            <person name="Reyes R."/>
            <person name="Rise C."/>
            <person name="Rogov P."/>
            <person name="Ross K."/>
            <person name="Ryan E."/>
            <person name="Settipalli S."/>
            <person name="Shea T."/>
            <person name="Sherpa N."/>
            <person name="Shi L."/>
            <person name="Shih D."/>
            <person name="Sparrow T."/>
            <person name="Spaulding J."/>
            <person name="Stalker J."/>
            <person name="Stange-Thomann N."/>
            <person name="Stavropoulos S."/>
            <person name="Stone C."/>
            <person name="Strader C."/>
            <person name="Tesfaye S."/>
            <person name="Thomson T."/>
            <person name="Thoulutsang Y."/>
            <person name="Thoulutsang D."/>
            <person name="Topham K."/>
            <person name="Topping I."/>
            <person name="Tsamla T."/>
            <person name="Vassiliev H."/>
            <person name="Vo A."/>
            <person name="Wangchuk T."/>
            <person name="Wangdi T."/>
            <person name="Weiand M."/>
            <person name="Wilkinson J."/>
            <person name="Wilson A."/>
            <person name="Yadav S."/>
            <person name="Young G."/>
            <person name="Yu Q."/>
            <person name="Zembek L."/>
            <person name="Zhong D."/>
            <person name="Zimmer A."/>
            <person name="Zwirko Z."/>
            <person name="Jaffe D.B."/>
            <person name="Alvarez P."/>
            <person name="Brockman W."/>
            <person name="Butler J."/>
            <person name="Chin C."/>
            <person name="Gnerre S."/>
            <person name="MacCallum I."/>
            <person name="Graves J.A."/>
            <person name="Ponting C.P."/>
            <person name="Breen M."/>
            <person name="Samollow P.B."/>
            <person name="Lander E.S."/>
            <person name="Lindblad-Toh K."/>
        </authorList>
    </citation>
    <scope>NUCLEOTIDE SEQUENCE [LARGE SCALE GENOMIC DNA]</scope>
</reference>
<feature type="region of interest" description="Disordered" evidence="1">
    <location>
        <begin position="1"/>
        <end position="43"/>
    </location>
</feature>
<evidence type="ECO:0000256" key="1">
    <source>
        <dbReference type="SAM" id="MobiDB-lite"/>
    </source>
</evidence>
<dbReference type="Proteomes" id="UP000002280">
    <property type="component" value="Chromosome 7"/>
</dbReference>
<dbReference type="OrthoDB" id="9898669at2759"/>
<dbReference type="PANTHER" id="PTHR35819">
    <property type="entry name" value="PICALM INTERACTING MITOTIC REGULATOR PIMREG"/>
    <property type="match status" value="1"/>
</dbReference>
<dbReference type="PANTHER" id="PTHR35819:SF1">
    <property type="entry name" value="PROTEIN PIMREG"/>
    <property type="match status" value="1"/>
</dbReference>
<proteinExistence type="predicted"/>
<protein>
    <submittedName>
        <fullName evidence="2">PICALM interacting mitotic regulator</fullName>
    </submittedName>
</protein>
<organism evidence="2 3">
    <name type="scientific">Monodelphis domestica</name>
    <name type="common">Gray short-tailed opossum</name>
    <dbReference type="NCBI Taxonomy" id="13616"/>
    <lineage>
        <taxon>Eukaryota</taxon>
        <taxon>Metazoa</taxon>
        <taxon>Chordata</taxon>
        <taxon>Craniata</taxon>
        <taxon>Vertebrata</taxon>
        <taxon>Euteleostomi</taxon>
        <taxon>Mammalia</taxon>
        <taxon>Metatheria</taxon>
        <taxon>Didelphimorphia</taxon>
        <taxon>Didelphidae</taxon>
        <taxon>Monodelphis</taxon>
    </lineage>
</organism>
<feature type="region of interest" description="Disordered" evidence="1">
    <location>
        <begin position="141"/>
        <end position="179"/>
    </location>
</feature>
<dbReference type="KEGG" id="mdo:103106157"/>
<dbReference type="Pfam" id="PF07326">
    <property type="entry name" value="RCS1"/>
    <property type="match status" value="1"/>
</dbReference>
<accession>A0A5F8GCT2</accession>
<dbReference type="CTD" id="54478"/>
<keyword evidence="3" id="KW-1185">Reference proteome</keyword>